<evidence type="ECO:0000259" key="8">
    <source>
        <dbReference type="Pfam" id="PF16050"/>
    </source>
</evidence>
<feature type="domain" description="Paf1 complex subunit Cdc73 N-terminal" evidence="8">
    <location>
        <begin position="1"/>
        <end position="257"/>
    </location>
</feature>
<comment type="subcellular location">
    <subcellularLocation>
        <location evidence="1">Nucleus</location>
    </subcellularLocation>
</comment>
<keyword evidence="3" id="KW-0805">Transcription regulation</keyword>
<evidence type="ECO:0000256" key="2">
    <source>
        <dbReference type="ARBA" id="ARBA00010427"/>
    </source>
</evidence>
<dbReference type="InterPro" id="IPR031336">
    <property type="entry name" value="CDC73_C"/>
</dbReference>
<keyword evidence="5" id="KW-0539">Nucleus</keyword>
<evidence type="ECO:0000256" key="5">
    <source>
        <dbReference type="ARBA" id="ARBA00023242"/>
    </source>
</evidence>
<evidence type="ECO:0008006" key="11">
    <source>
        <dbReference type="Google" id="ProtNLM"/>
    </source>
</evidence>
<dbReference type="GO" id="GO:0000993">
    <property type="term" value="F:RNA polymerase II complex binding"/>
    <property type="evidence" value="ECO:0007669"/>
    <property type="project" value="TreeGrafter"/>
</dbReference>
<dbReference type="AlphaFoldDB" id="A0AAV2U0B5"/>
<dbReference type="Proteomes" id="UP001497525">
    <property type="component" value="Unassembled WGS sequence"/>
</dbReference>
<dbReference type="GO" id="GO:0006368">
    <property type="term" value="P:transcription elongation by RNA polymerase II"/>
    <property type="evidence" value="ECO:0007669"/>
    <property type="project" value="InterPro"/>
</dbReference>
<evidence type="ECO:0000256" key="6">
    <source>
        <dbReference type="SAM" id="MobiDB-lite"/>
    </source>
</evidence>
<keyword evidence="4" id="KW-0804">Transcription</keyword>
<name>A0AAV2U0B5_CALDB</name>
<evidence type="ECO:0000256" key="1">
    <source>
        <dbReference type="ARBA" id="ARBA00004123"/>
    </source>
</evidence>
<dbReference type="Pfam" id="PF05179">
    <property type="entry name" value="CDC73_C"/>
    <property type="match status" value="1"/>
</dbReference>
<dbReference type="EMBL" id="CAXLJL010000945">
    <property type="protein sequence ID" value="CAL5142067.1"/>
    <property type="molecule type" value="Genomic_DNA"/>
</dbReference>
<sequence length="710" mass="77922">MADVLALLRDYHLNGKSLVETESDIIFGDFAWPKITKTNFLVWGSGKDGTPKDYYTLDCVVYLLKHIDLPHTQYVRQAASAGVPVVRLPDRKDLLAYLKGETNTAPNIDRAAPVDISLRKPVNKRQSTDLLPHIRRDGTEVASTDAFGSDADIKRARLLTSNAEGLDSSGVQAQLKGLPLDEETIAREKRRLAAKLETSFSNRTSALIPPDQAKSSSLPESVPLDKIQSWRAKFRAIQQQRIKTDDIDQVLEASAPTVARKTENTTATVGSALIRGSRPTGEQQTIIRIDDATHVQPYSDTSLPRAALVADEASVRTIVARERRWRTRVSVLQSQGKTFYENIVLGILRNVIIKEDSHGSDLRAANKLGYTGSFQGPTGLPQPLAVGASYAKVAPGATGLSTGSAMAISTGQPGLSVGSAAAAHHHPQMHYSRYDQERFASGREETAGFRIDTMGTYHGKALASMVTGGTNSGDPSVGRQTPARPVAANSKAPDAETPLPQFGGQTPRDPRGSGINVSMTPGATPDAYRGLRSIADARLAARSKVRSSRIPIIIIPAAPTSLITMYNAREILQELRFVPSQEKQAEGIRRENEILIHRQKADGRSVPYRVVDQPIKLQPDEWNRVVAVFVQGQTWQFKGWPIGSDPAVIFSMIKGFHLKYTNMPLDGNVAKWNVRVINLDQRRHLDKANFQQIWDQLDKHIAKCKPFLRA</sequence>
<evidence type="ECO:0000256" key="3">
    <source>
        <dbReference type="ARBA" id="ARBA00023015"/>
    </source>
</evidence>
<comment type="caution">
    <text evidence="9">The sequence shown here is derived from an EMBL/GenBank/DDBJ whole genome shotgun (WGS) entry which is preliminary data.</text>
</comment>
<feature type="domain" description="Cell division control protein 73 C-terminal" evidence="7">
    <location>
        <begin position="548"/>
        <end position="700"/>
    </location>
</feature>
<comment type="similarity">
    <text evidence="2">Belongs to the CDC73 family.</text>
</comment>
<dbReference type="Gene3D" id="3.40.50.11990">
    <property type="entry name" value="RNA polymerase II accessory factor, Cdc73 C-terminal domain"/>
    <property type="match status" value="1"/>
</dbReference>
<evidence type="ECO:0000256" key="4">
    <source>
        <dbReference type="ARBA" id="ARBA00023163"/>
    </source>
</evidence>
<evidence type="ECO:0000313" key="10">
    <source>
        <dbReference type="Proteomes" id="UP001497525"/>
    </source>
</evidence>
<evidence type="ECO:0000259" key="7">
    <source>
        <dbReference type="Pfam" id="PF05179"/>
    </source>
</evidence>
<dbReference type="FunFam" id="3.40.50.11990:FF:000002">
    <property type="entry name" value="protein CDC73 homolog"/>
    <property type="match status" value="1"/>
</dbReference>
<organism evidence="9 10">
    <name type="scientific">Calicophoron daubneyi</name>
    <name type="common">Rumen fluke</name>
    <name type="synonym">Paramphistomum daubneyi</name>
    <dbReference type="NCBI Taxonomy" id="300641"/>
    <lineage>
        <taxon>Eukaryota</taxon>
        <taxon>Metazoa</taxon>
        <taxon>Spiralia</taxon>
        <taxon>Lophotrochozoa</taxon>
        <taxon>Platyhelminthes</taxon>
        <taxon>Trematoda</taxon>
        <taxon>Digenea</taxon>
        <taxon>Plagiorchiida</taxon>
        <taxon>Pronocephalata</taxon>
        <taxon>Paramphistomoidea</taxon>
        <taxon>Paramphistomidae</taxon>
        <taxon>Calicophoron</taxon>
    </lineage>
</organism>
<protein>
    <recommendedName>
        <fullName evidence="11">Parafibromin</fullName>
    </recommendedName>
</protein>
<evidence type="ECO:0000313" key="9">
    <source>
        <dbReference type="EMBL" id="CAL5142067.1"/>
    </source>
</evidence>
<gene>
    <name evidence="9" type="ORF">CDAUBV1_LOCUS17348</name>
</gene>
<dbReference type="PANTHER" id="PTHR12466:SF8">
    <property type="entry name" value="PARAFIBROMIN"/>
    <property type="match status" value="1"/>
</dbReference>
<feature type="domain" description="Paf1 complex subunit Cdc73 N-terminal" evidence="8">
    <location>
        <begin position="304"/>
        <end position="360"/>
    </location>
</feature>
<dbReference type="InterPro" id="IPR038103">
    <property type="entry name" value="CDC73_C_sf"/>
</dbReference>
<feature type="region of interest" description="Disordered" evidence="6">
    <location>
        <begin position="465"/>
        <end position="526"/>
    </location>
</feature>
<dbReference type="InterPro" id="IPR032041">
    <property type="entry name" value="Cdc73_N"/>
</dbReference>
<dbReference type="GO" id="GO:0032968">
    <property type="term" value="P:positive regulation of transcription elongation by RNA polymerase II"/>
    <property type="evidence" value="ECO:0007669"/>
    <property type="project" value="TreeGrafter"/>
</dbReference>
<dbReference type="PANTHER" id="PTHR12466">
    <property type="entry name" value="CDC73 DOMAIN PROTEIN"/>
    <property type="match status" value="1"/>
</dbReference>
<reference evidence="9" key="1">
    <citation type="submission" date="2024-06" db="EMBL/GenBank/DDBJ databases">
        <authorList>
            <person name="Liu X."/>
            <person name="Lenzi L."/>
            <person name="Haldenby T S."/>
            <person name="Uol C."/>
        </authorList>
    </citation>
    <scope>NUCLEOTIDE SEQUENCE</scope>
</reference>
<accession>A0AAV2U0B5</accession>
<dbReference type="GO" id="GO:0016593">
    <property type="term" value="C:Cdc73/Paf1 complex"/>
    <property type="evidence" value="ECO:0007669"/>
    <property type="project" value="InterPro"/>
</dbReference>
<dbReference type="InterPro" id="IPR007852">
    <property type="entry name" value="Cdc73/Parafibromin"/>
</dbReference>
<dbReference type="Pfam" id="PF16050">
    <property type="entry name" value="CDC73_N"/>
    <property type="match status" value="2"/>
</dbReference>
<proteinExistence type="inferred from homology"/>